<keyword evidence="3" id="KW-1133">Transmembrane helix</keyword>
<feature type="region of interest" description="Disordered" evidence="2">
    <location>
        <begin position="1"/>
        <end position="63"/>
    </location>
</feature>
<dbReference type="GO" id="GO:0016787">
    <property type="term" value="F:hydrolase activity"/>
    <property type="evidence" value="ECO:0007669"/>
    <property type="project" value="UniProtKB-KW"/>
</dbReference>
<organism evidence="4 5">
    <name type="scientific">Microbispora cellulosiformans</name>
    <dbReference type="NCBI Taxonomy" id="2614688"/>
    <lineage>
        <taxon>Bacteria</taxon>
        <taxon>Bacillati</taxon>
        <taxon>Actinomycetota</taxon>
        <taxon>Actinomycetes</taxon>
        <taxon>Streptosporangiales</taxon>
        <taxon>Streptosporangiaceae</taxon>
        <taxon>Microbispora</taxon>
    </lineage>
</organism>
<evidence type="ECO:0000313" key="4">
    <source>
        <dbReference type="EMBL" id="KAA9381869.1"/>
    </source>
</evidence>
<keyword evidence="3" id="KW-0472">Membrane</keyword>
<feature type="compositionally biased region" description="Low complexity" evidence="2">
    <location>
        <begin position="26"/>
        <end position="39"/>
    </location>
</feature>
<sequence>MTTPPPGQFPPGQPYGMPPGPGGQGYPQPVYGQPVFQPVMLPPQMQPAQQPQPQPEPPPGGVAQTARRVLITAAIVGLVTVLVGVVIMVNHPDEYAPSSRTSLNKMVAPPNGLAPSVGPGGAGQPLTQAVANAPAPLPKLPAAPALQPSTPKRLIIRKIGVNAPITSVGLDRAGAIQTPPINNHNLVGWYRGGPTAGEAGPAVMLGHKDTVSRSAVFSRLHELAYGDTIEVTRMDGTVAVFTVGGIEQADKQTFPTSRVYGQAADAELRLITCGGTYNHTTGHYTDNVIVYALMTGTRLAKTKS</sequence>
<dbReference type="Proteomes" id="UP000327011">
    <property type="component" value="Unassembled WGS sequence"/>
</dbReference>
<comment type="caution">
    <text evidence="4">The sequence shown here is derived from an EMBL/GenBank/DDBJ whole genome shotgun (WGS) entry which is preliminary data.</text>
</comment>
<dbReference type="Pfam" id="PF04203">
    <property type="entry name" value="Sortase"/>
    <property type="match status" value="1"/>
</dbReference>
<evidence type="ECO:0000256" key="2">
    <source>
        <dbReference type="SAM" id="MobiDB-lite"/>
    </source>
</evidence>
<dbReference type="NCBIfam" id="NF033748">
    <property type="entry name" value="class_F_sortase"/>
    <property type="match status" value="1"/>
</dbReference>
<dbReference type="InterPro" id="IPR005754">
    <property type="entry name" value="Sortase"/>
</dbReference>
<keyword evidence="1" id="KW-0378">Hydrolase</keyword>
<keyword evidence="3" id="KW-0812">Transmembrane</keyword>
<keyword evidence="5" id="KW-1185">Reference proteome</keyword>
<dbReference type="AlphaFoldDB" id="A0A5J5KD09"/>
<protein>
    <submittedName>
        <fullName evidence="4">Class F sortase</fullName>
    </submittedName>
</protein>
<dbReference type="EMBL" id="VYTZ01000001">
    <property type="protein sequence ID" value="KAA9381869.1"/>
    <property type="molecule type" value="Genomic_DNA"/>
</dbReference>
<name>A0A5J5KD09_9ACTN</name>
<accession>A0A5J5KD09</accession>
<dbReference type="RefSeq" id="WP_150930896.1">
    <property type="nucleotide sequence ID" value="NZ_VYTZ01000001.1"/>
</dbReference>
<dbReference type="CDD" id="cd05829">
    <property type="entry name" value="Sortase_F"/>
    <property type="match status" value="1"/>
</dbReference>
<proteinExistence type="predicted"/>
<dbReference type="SUPFAM" id="SSF63817">
    <property type="entry name" value="Sortase"/>
    <property type="match status" value="1"/>
</dbReference>
<dbReference type="InterPro" id="IPR023365">
    <property type="entry name" value="Sortase_dom-sf"/>
</dbReference>
<feature type="transmembrane region" description="Helical" evidence="3">
    <location>
        <begin position="69"/>
        <end position="89"/>
    </location>
</feature>
<evidence type="ECO:0000256" key="1">
    <source>
        <dbReference type="ARBA" id="ARBA00022801"/>
    </source>
</evidence>
<reference evidence="4 5" key="1">
    <citation type="submission" date="2019-09" db="EMBL/GenBank/DDBJ databases">
        <title>Screening of Novel Bioactive Compounds from Soil-Associated.</title>
        <authorList>
            <person name="Gong X."/>
        </authorList>
    </citation>
    <scope>NUCLEOTIDE SEQUENCE [LARGE SCALE GENOMIC DNA]</scope>
    <source>
        <strain evidence="4 5">Gxj-6</strain>
    </source>
</reference>
<dbReference type="Gene3D" id="2.40.260.10">
    <property type="entry name" value="Sortase"/>
    <property type="match status" value="1"/>
</dbReference>
<feature type="compositionally biased region" description="Pro residues" evidence="2">
    <location>
        <begin position="1"/>
        <end position="21"/>
    </location>
</feature>
<dbReference type="InterPro" id="IPR042001">
    <property type="entry name" value="Sortase_F"/>
</dbReference>
<gene>
    <name evidence="4" type="ORF">F5972_03370</name>
</gene>
<feature type="compositionally biased region" description="Pro residues" evidence="2">
    <location>
        <begin position="40"/>
        <end position="60"/>
    </location>
</feature>
<evidence type="ECO:0000313" key="5">
    <source>
        <dbReference type="Proteomes" id="UP000327011"/>
    </source>
</evidence>
<evidence type="ECO:0000256" key="3">
    <source>
        <dbReference type="SAM" id="Phobius"/>
    </source>
</evidence>